<dbReference type="Proteomes" id="UP000709295">
    <property type="component" value="Unassembled WGS sequence"/>
</dbReference>
<sequence>MMPTKAVGGCSVQRWMAALVTLGLLSVGLLSYRMASLSLLSLPQFRDFRLNPRPRTSPPTYMLVRAIGNALPPRHDPARALQNLRFTLEHEQLEDEELATHWVLNRLADEEVARQLRDLLTEFGADFTELPLDLNEYAQAPFHVVVEEHGVDQVHIEATGEDQWTKNQNFNAVYGSKNRYALGINVARNLMLDIARNSGARWLLPWDQACFLTREAWGQFKHDLDNAPRDQKYFMSFMDRLQEENENIFAPSFTANPWEEPQIIFRNDSIERFDEQLRYGQRDKAALLIRLQVSGVWDGWGWSSWEQRRTYANVSKDVTGPEAVPRTGYVLRLYSGLTSSVEANSPSAGFWREIRRAKGVIALLDKLEERVMREVYDYHSNKLLVYDETLLQTFTEKADTDEGKQLVSSLIHDADHALRVSKPWAITSNKALDPKRDPRMFSNFFDYKEETLDDGEMLREMAYNTTALALAWRLTDNKQYARQAVAFLDAWCADTSTAMRTTLEYADMSFQKLLTSNSNSTRGSLMGIRHTAVIPMLLDAIRLLNSTNSNSSSEGALPRELWDKITLWSQELYDSLQSAYARDTFRWSPGLFALLYDVQVAALAAFLDNPNSLRFTLGTMQGRLMTMMSPEEKLLVPTGVATKPYTLLMLATWSFAVDLAEQFGLAPHLFHFDLTPNRREERMNEEGGLLCRFVGHTVPCCQAKMTSGNSGQHCMTALQHADEAQLFVYSRIVRQAVEHCPILQKRPSCGSLARVQPNLKAFSAHEMSRYLLPPYHFLRATT</sequence>
<dbReference type="AlphaFoldDB" id="A0A8J5M884"/>
<organism evidence="2 3">
    <name type="scientific">Phytophthora aleatoria</name>
    <dbReference type="NCBI Taxonomy" id="2496075"/>
    <lineage>
        <taxon>Eukaryota</taxon>
        <taxon>Sar</taxon>
        <taxon>Stramenopiles</taxon>
        <taxon>Oomycota</taxon>
        <taxon>Peronosporomycetes</taxon>
        <taxon>Peronosporales</taxon>
        <taxon>Peronosporaceae</taxon>
        <taxon>Phytophthora</taxon>
    </lineage>
</organism>
<reference evidence="2" key="1">
    <citation type="submission" date="2021-01" db="EMBL/GenBank/DDBJ databases">
        <title>Phytophthora aleatoria, a newly-described species from Pinus radiata is distinct from Phytophthora cactorum isolates based on comparative genomics.</title>
        <authorList>
            <person name="Mcdougal R."/>
            <person name="Panda P."/>
            <person name="Williams N."/>
            <person name="Studholme D.J."/>
        </authorList>
    </citation>
    <scope>NUCLEOTIDE SEQUENCE</scope>
    <source>
        <strain evidence="2">NZFS 4037</strain>
    </source>
</reference>
<dbReference type="GO" id="GO:0016829">
    <property type="term" value="F:lyase activity"/>
    <property type="evidence" value="ECO:0007669"/>
    <property type="project" value="InterPro"/>
</dbReference>
<name>A0A8J5M884_9STRA</name>
<dbReference type="InterPro" id="IPR008397">
    <property type="entry name" value="Alginate_lyase_dom"/>
</dbReference>
<dbReference type="Pfam" id="PF05426">
    <property type="entry name" value="Alginate_lyase"/>
    <property type="match status" value="1"/>
</dbReference>
<evidence type="ECO:0000313" key="2">
    <source>
        <dbReference type="EMBL" id="KAG6965330.1"/>
    </source>
</evidence>
<proteinExistence type="predicted"/>
<accession>A0A8J5M884</accession>
<gene>
    <name evidence="2" type="ORF">JG688_00007268</name>
</gene>
<evidence type="ECO:0000259" key="1">
    <source>
        <dbReference type="Pfam" id="PF05426"/>
    </source>
</evidence>
<protein>
    <recommendedName>
        <fullName evidence="1">Alginate lyase domain-containing protein</fullName>
    </recommendedName>
</protein>
<comment type="caution">
    <text evidence="2">The sequence shown here is derived from an EMBL/GenBank/DDBJ whole genome shotgun (WGS) entry which is preliminary data.</text>
</comment>
<keyword evidence="3" id="KW-1185">Reference proteome</keyword>
<dbReference type="EMBL" id="JAENGY010000343">
    <property type="protein sequence ID" value="KAG6965330.1"/>
    <property type="molecule type" value="Genomic_DNA"/>
</dbReference>
<feature type="domain" description="Alginate lyase" evidence="1">
    <location>
        <begin position="448"/>
        <end position="619"/>
    </location>
</feature>
<evidence type="ECO:0000313" key="3">
    <source>
        <dbReference type="Proteomes" id="UP000709295"/>
    </source>
</evidence>